<name>A0A165NH18_9AGAM</name>
<proteinExistence type="predicted"/>
<feature type="region of interest" description="Disordered" evidence="1">
    <location>
        <begin position="1"/>
        <end position="20"/>
    </location>
</feature>
<dbReference type="InParanoid" id="A0A165NH18"/>
<organism evidence="2 3">
    <name type="scientific">Neolentinus lepideus HHB14362 ss-1</name>
    <dbReference type="NCBI Taxonomy" id="1314782"/>
    <lineage>
        <taxon>Eukaryota</taxon>
        <taxon>Fungi</taxon>
        <taxon>Dikarya</taxon>
        <taxon>Basidiomycota</taxon>
        <taxon>Agaricomycotina</taxon>
        <taxon>Agaricomycetes</taxon>
        <taxon>Gloeophyllales</taxon>
        <taxon>Gloeophyllaceae</taxon>
        <taxon>Neolentinus</taxon>
    </lineage>
</organism>
<reference evidence="2 3" key="1">
    <citation type="journal article" date="2016" name="Mol. Biol. Evol.">
        <title>Comparative Genomics of Early-Diverging Mushroom-Forming Fungi Provides Insights into the Origins of Lignocellulose Decay Capabilities.</title>
        <authorList>
            <person name="Nagy L.G."/>
            <person name="Riley R."/>
            <person name="Tritt A."/>
            <person name="Adam C."/>
            <person name="Daum C."/>
            <person name="Floudas D."/>
            <person name="Sun H."/>
            <person name="Yadav J.S."/>
            <person name="Pangilinan J."/>
            <person name="Larsson K.H."/>
            <person name="Matsuura K."/>
            <person name="Barry K."/>
            <person name="Labutti K."/>
            <person name="Kuo R."/>
            <person name="Ohm R.A."/>
            <person name="Bhattacharya S.S."/>
            <person name="Shirouzu T."/>
            <person name="Yoshinaga Y."/>
            <person name="Martin F.M."/>
            <person name="Grigoriev I.V."/>
            <person name="Hibbett D.S."/>
        </authorList>
    </citation>
    <scope>NUCLEOTIDE SEQUENCE [LARGE SCALE GENOMIC DNA]</scope>
    <source>
        <strain evidence="2 3">HHB14362 ss-1</strain>
    </source>
</reference>
<dbReference type="EMBL" id="KV425636">
    <property type="protein sequence ID" value="KZT19630.1"/>
    <property type="molecule type" value="Genomic_DNA"/>
</dbReference>
<evidence type="ECO:0000313" key="3">
    <source>
        <dbReference type="Proteomes" id="UP000076761"/>
    </source>
</evidence>
<evidence type="ECO:0000313" key="2">
    <source>
        <dbReference type="EMBL" id="KZT19630.1"/>
    </source>
</evidence>
<protein>
    <submittedName>
        <fullName evidence="2">Uncharacterized protein</fullName>
    </submittedName>
</protein>
<dbReference type="AlphaFoldDB" id="A0A165NH18"/>
<sequence length="52" mass="5975">MVDFATAQQLPQNTATTNETDETILKDFWSEFIEWPTDRVSTNALQSEARLI</sequence>
<gene>
    <name evidence="2" type="ORF">NEOLEDRAFT_1141744</name>
</gene>
<evidence type="ECO:0000256" key="1">
    <source>
        <dbReference type="SAM" id="MobiDB-lite"/>
    </source>
</evidence>
<dbReference type="Proteomes" id="UP000076761">
    <property type="component" value="Unassembled WGS sequence"/>
</dbReference>
<accession>A0A165NH18</accession>
<keyword evidence="3" id="KW-1185">Reference proteome</keyword>
<feature type="compositionally biased region" description="Polar residues" evidence="1">
    <location>
        <begin position="1"/>
        <end position="18"/>
    </location>
</feature>